<reference evidence="2 3" key="1">
    <citation type="submission" date="2022-05" db="EMBL/GenBank/DDBJ databases">
        <authorList>
            <consortium name="Genoscope - CEA"/>
            <person name="William W."/>
        </authorList>
    </citation>
    <scope>NUCLEOTIDE SEQUENCE [LARGE SCALE GENOMIC DNA]</scope>
</reference>
<evidence type="ECO:0000313" key="2">
    <source>
        <dbReference type="EMBL" id="CAH3044768.1"/>
    </source>
</evidence>
<name>A0AAU9W190_9CNID</name>
<evidence type="ECO:0000259" key="1">
    <source>
        <dbReference type="Pfam" id="PF13837"/>
    </source>
</evidence>
<dbReference type="Pfam" id="PF13837">
    <property type="entry name" value="Myb_DNA-bind_4"/>
    <property type="match status" value="1"/>
</dbReference>
<accession>A0AAU9W190</accession>
<keyword evidence="3" id="KW-1185">Reference proteome</keyword>
<dbReference type="Proteomes" id="UP001159428">
    <property type="component" value="Unassembled WGS sequence"/>
</dbReference>
<organism evidence="2 3">
    <name type="scientific">Pocillopora meandrina</name>
    <dbReference type="NCBI Taxonomy" id="46732"/>
    <lineage>
        <taxon>Eukaryota</taxon>
        <taxon>Metazoa</taxon>
        <taxon>Cnidaria</taxon>
        <taxon>Anthozoa</taxon>
        <taxon>Hexacorallia</taxon>
        <taxon>Scleractinia</taxon>
        <taxon>Astrocoeniina</taxon>
        <taxon>Pocilloporidae</taxon>
        <taxon>Pocillopora</taxon>
    </lineage>
</organism>
<dbReference type="AlphaFoldDB" id="A0AAU9W190"/>
<feature type="domain" description="Myb/SANT-like DNA-binding" evidence="1">
    <location>
        <begin position="29"/>
        <end position="120"/>
    </location>
</feature>
<protein>
    <recommendedName>
        <fullName evidence="1">Myb/SANT-like DNA-binding domain-containing protein</fullName>
    </recommendedName>
</protein>
<evidence type="ECO:0000313" key="3">
    <source>
        <dbReference type="Proteomes" id="UP001159428"/>
    </source>
</evidence>
<dbReference type="InterPro" id="IPR044822">
    <property type="entry name" value="Myb_DNA-bind_4"/>
</dbReference>
<proteinExistence type="predicted"/>
<dbReference type="EMBL" id="CALNXJ010000007">
    <property type="protein sequence ID" value="CAH3044768.1"/>
    <property type="molecule type" value="Genomic_DNA"/>
</dbReference>
<gene>
    <name evidence="2" type="ORF">PMEA_00031376</name>
</gene>
<comment type="caution">
    <text evidence="2">The sequence shown here is derived from an EMBL/GenBank/DDBJ whole genome shotgun (WGS) entry which is preliminary data.</text>
</comment>
<sequence length="239" mass="27426">MNLFNYPKSGTSSTQDLHLSHASSKNCSSNWSDAKIGFLKCVGRDHHPISKRHNSSNWKSIVCELNKLLREQGIGSIHTGNQCKAKIQNLEDKYKHNKDQDNKSGYDHKTFTYYKEFNKILGSHPKITPKSIIDCGFEDRSLSMNISLSYSSRKSAIPQKRLVWPGITILHFLSCYSSSINVQERPMKRSLLPNNQLLEDQEKRESNSQSPSNTEYFVFLNESQKHDHKFFGQLAEKEA</sequence>